<proteinExistence type="predicted"/>
<dbReference type="RefSeq" id="YP_010678197.1">
    <property type="nucleotide sequence ID" value="NC_071032.1"/>
</dbReference>
<dbReference type="Proteomes" id="UP001200740">
    <property type="component" value="Segment"/>
</dbReference>
<gene>
    <name evidence="1" type="primary">15</name>
    <name evidence="1" type="ORF">SEA_REEDO_15</name>
</gene>
<evidence type="ECO:0000313" key="1">
    <source>
        <dbReference type="EMBL" id="UJQ86805.1"/>
    </source>
</evidence>
<keyword evidence="2" id="KW-1185">Reference proteome</keyword>
<protein>
    <submittedName>
        <fullName evidence="1">Tail assembly chaperone</fullName>
    </submittedName>
</protein>
<dbReference type="GeneID" id="77954590"/>
<name>A0AA49BPS3_9CAUD</name>
<sequence>MTSKTPAAAEALGENIPFNFEGKDFLVAPSSDWSFDAIEAYEEGRILAFLREILDEESFKQIRAMKPKASVLGEFVVALQKACGIAGKLTALVGLLREAPDVVEADLQRFYHVDLADYWRGELSPRRLSVLIEQLPPDSATARRYSDADGWSRLEFLVSDLFQAFTGEIHPARPKPKTASRYDSLRAALEAQKARLHAPKEAAE</sequence>
<accession>A0AA49BPS3</accession>
<evidence type="ECO:0000313" key="2">
    <source>
        <dbReference type="Proteomes" id="UP001200740"/>
    </source>
</evidence>
<dbReference type="EMBL" id="OL455896">
    <property type="protein sequence ID" value="UJQ86805.1"/>
    <property type="molecule type" value="Genomic_DNA"/>
</dbReference>
<dbReference type="KEGG" id="vg:77954590"/>
<organism evidence="1 2">
    <name type="scientific">Arthrobacter phage Reedo</name>
    <dbReference type="NCBI Taxonomy" id="2910755"/>
    <lineage>
        <taxon>Viruses</taxon>
        <taxon>Duplodnaviria</taxon>
        <taxon>Heunggongvirae</taxon>
        <taxon>Uroviricota</taxon>
        <taxon>Caudoviricetes</taxon>
        <taxon>Casidaviridae</taxon>
        <taxon>Manhattanvirus</taxon>
        <taxon>Manhattanvirus reedo</taxon>
    </lineage>
</organism>
<reference evidence="1" key="1">
    <citation type="submission" date="2021-11" db="EMBL/GenBank/DDBJ databases">
        <authorList>
            <person name="Furlong K.P."/>
            <person name="Elkbouli M."/>
            <person name="Barwitzki K."/>
            <person name="Hastings E.M."/>
            <person name="Saal A.P."/>
            <person name="Sandouka T."/>
            <person name="Tran A."/>
            <person name="Tremblay V."/>
            <person name="Williams E.C."/>
            <person name="Giles L.L."/>
            <person name="McCarthy L."/>
            <person name="Wheaton K.A."/>
            <person name="Chan K."/>
            <person name="Rudner A.D."/>
            <person name="Beyer A.R."/>
            <person name="Chong R.A."/>
            <person name="Edgington N.P."/>
            <person name="Freise A.C."/>
            <person name="Garcia Costas A.M."/>
            <person name="Gibb B.P."/>
            <person name="Klyczek K.K."/>
            <person name="Swerdlow S.J."/>
            <person name="Garlena R.A."/>
            <person name="Russell D.A."/>
            <person name="Jacobs-Sera D."/>
            <person name="Hatfull G.F."/>
        </authorList>
    </citation>
    <scope>NUCLEOTIDE SEQUENCE</scope>
</reference>